<name>A0AAJ0GGL3_9PEZI</name>
<dbReference type="GO" id="GO:0005634">
    <property type="term" value="C:nucleus"/>
    <property type="evidence" value="ECO:0007669"/>
    <property type="project" value="TreeGrafter"/>
</dbReference>
<dbReference type="Gene3D" id="1.10.1520.10">
    <property type="entry name" value="Ribonuclease III domain"/>
    <property type="match status" value="2"/>
</dbReference>
<dbReference type="PROSITE" id="PS50137">
    <property type="entry name" value="DS_RBD"/>
    <property type="match status" value="1"/>
</dbReference>
<dbReference type="InterPro" id="IPR038248">
    <property type="entry name" value="Dicer_dimer_sf"/>
</dbReference>
<evidence type="ECO:0000256" key="11">
    <source>
        <dbReference type="ARBA" id="ARBA00022884"/>
    </source>
</evidence>
<keyword evidence="4" id="KW-0479">Metal-binding</keyword>
<keyword evidence="7" id="KW-0378">Hydrolase</keyword>
<protein>
    <submittedName>
        <fullName evidence="20">Dicer-like protein 2</fullName>
    </submittedName>
</protein>
<evidence type="ECO:0000256" key="8">
    <source>
        <dbReference type="ARBA" id="ARBA00022806"/>
    </source>
</evidence>
<evidence type="ECO:0000256" key="6">
    <source>
        <dbReference type="ARBA" id="ARBA00022741"/>
    </source>
</evidence>
<keyword evidence="5" id="KW-0677">Repeat</keyword>
<dbReference type="SMART" id="SM00487">
    <property type="entry name" value="DEXDc"/>
    <property type="match status" value="1"/>
</dbReference>
<keyword evidence="8" id="KW-0347">Helicase</keyword>
<feature type="domain" description="RNase III" evidence="16">
    <location>
        <begin position="1101"/>
        <end position="1284"/>
    </location>
</feature>
<dbReference type="CDD" id="cd00593">
    <property type="entry name" value="RIBOc"/>
    <property type="match status" value="2"/>
</dbReference>
<evidence type="ECO:0000313" key="21">
    <source>
        <dbReference type="Proteomes" id="UP001271007"/>
    </source>
</evidence>
<dbReference type="EMBL" id="JAWDJX010000004">
    <property type="protein sequence ID" value="KAK3057123.1"/>
    <property type="molecule type" value="Genomic_DNA"/>
</dbReference>
<dbReference type="PROSITE" id="PS50142">
    <property type="entry name" value="RNASE_3_2"/>
    <property type="match status" value="2"/>
</dbReference>
<evidence type="ECO:0000313" key="20">
    <source>
        <dbReference type="EMBL" id="KAK3057123.1"/>
    </source>
</evidence>
<evidence type="ECO:0000256" key="14">
    <source>
        <dbReference type="PROSITE-ProRule" id="PRU00657"/>
    </source>
</evidence>
<dbReference type="GO" id="GO:0051607">
    <property type="term" value="P:defense response to virus"/>
    <property type="evidence" value="ECO:0007669"/>
    <property type="project" value="UniProtKB-KW"/>
</dbReference>
<evidence type="ECO:0000256" key="12">
    <source>
        <dbReference type="ARBA" id="ARBA00023118"/>
    </source>
</evidence>
<dbReference type="Gene3D" id="3.30.160.20">
    <property type="match status" value="1"/>
</dbReference>
<feature type="domain" description="RNase III" evidence="16">
    <location>
        <begin position="908"/>
        <end position="1062"/>
    </location>
</feature>
<keyword evidence="10" id="KW-0460">Magnesium</keyword>
<dbReference type="SMART" id="SM00358">
    <property type="entry name" value="DSRM"/>
    <property type="match status" value="1"/>
</dbReference>
<evidence type="ECO:0000259" key="15">
    <source>
        <dbReference type="PROSITE" id="PS50137"/>
    </source>
</evidence>
<dbReference type="GO" id="GO:0030422">
    <property type="term" value="P:siRNA processing"/>
    <property type="evidence" value="ECO:0007669"/>
    <property type="project" value="TreeGrafter"/>
</dbReference>
<dbReference type="PROSITE" id="PS51194">
    <property type="entry name" value="HELICASE_CTER"/>
    <property type="match status" value="1"/>
</dbReference>
<evidence type="ECO:0000256" key="3">
    <source>
        <dbReference type="ARBA" id="ARBA00022721"/>
    </source>
</evidence>
<feature type="domain" description="Helicase C-terminal" evidence="18">
    <location>
        <begin position="379"/>
        <end position="556"/>
    </location>
</feature>
<dbReference type="PANTHER" id="PTHR14950:SF37">
    <property type="entry name" value="ENDORIBONUCLEASE DICER"/>
    <property type="match status" value="1"/>
</dbReference>
<evidence type="ECO:0000256" key="4">
    <source>
        <dbReference type="ARBA" id="ARBA00022723"/>
    </source>
</evidence>
<comment type="cofactor">
    <cofactor evidence="2">
        <name>Mg(2+)</name>
        <dbReference type="ChEBI" id="CHEBI:18420"/>
    </cofactor>
</comment>
<dbReference type="GO" id="GO:0050688">
    <property type="term" value="P:regulation of defense response to virus"/>
    <property type="evidence" value="ECO:0007669"/>
    <property type="project" value="UniProtKB-KW"/>
</dbReference>
<evidence type="ECO:0000256" key="1">
    <source>
        <dbReference type="ARBA" id="ARBA00001936"/>
    </source>
</evidence>
<dbReference type="PROSITE" id="PS51192">
    <property type="entry name" value="HELICASE_ATP_BIND_1"/>
    <property type="match status" value="1"/>
</dbReference>
<dbReference type="Gene3D" id="3.40.50.300">
    <property type="entry name" value="P-loop containing nucleotide triphosphate hydrolases"/>
    <property type="match status" value="2"/>
</dbReference>
<comment type="similarity">
    <text evidence="14">Belongs to the helicase family. Dicer subfamily.</text>
</comment>
<keyword evidence="3" id="KW-0930">Antiviral protein</keyword>
<evidence type="ECO:0000259" key="18">
    <source>
        <dbReference type="PROSITE" id="PS51194"/>
    </source>
</evidence>
<reference evidence="20" key="1">
    <citation type="submission" date="2023-04" db="EMBL/GenBank/DDBJ databases">
        <title>Black Yeasts Isolated from many extreme environments.</title>
        <authorList>
            <person name="Coleine C."/>
            <person name="Stajich J.E."/>
            <person name="Selbmann L."/>
        </authorList>
    </citation>
    <scope>NUCLEOTIDE SEQUENCE</scope>
    <source>
        <strain evidence="20">CCFEE 5312</strain>
    </source>
</reference>
<dbReference type="Pfam" id="PF00035">
    <property type="entry name" value="dsrm"/>
    <property type="match status" value="1"/>
</dbReference>
<evidence type="ECO:0000256" key="10">
    <source>
        <dbReference type="ARBA" id="ARBA00022842"/>
    </source>
</evidence>
<dbReference type="InterPro" id="IPR011545">
    <property type="entry name" value="DEAD/DEAH_box_helicase_dom"/>
</dbReference>
<dbReference type="InterPro" id="IPR014001">
    <property type="entry name" value="Helicase_ATP-bd"/>
</dbReference>
<feature type="domain" description="Dicer dsRNA-binding fold" evidence="19">
    <location>
        <begin position="574"/>
        <end position="671"/>
    </location>
</feature>
<dbReference type="PROSITE" id="PS00517">
    <property type="entry name" value="RNASE_3_1"/>
    <property type="match status" value="1"/>
</dbReference>
<dbReference type="InterPro" id="IPR036389">
    <property type="entry name" value="RNase_III_sf"/>
</dbReference>
<dbReference type="GO" id="GO:0005524">
    <property type="term" value="F:ATP binding"/>
    <property type="evidence" value="ECO:0007669"/>
    <property type="project" value="UniProtKB-KW"/>
</dbReference>
<dbReference type="Pfam" id="PF00636">
    <property type="entry name" value="Ribonuclease_3"/>
    <property type="match status" value="2"/>
</dbReference>
<feature type="domain" description="Helicase ATP-binding" evidence="17">
    <location>
        <begin position="37"/>
        <end position="215"/>
    </location>
</feature>
<dbReference type="Pfam" id="PF00270">
    <property type="entry name" value="DEAD"/>
    <property type="match status" value="1"/>
</dbReference>
<feature type="domain" description="DRBM" evidence="15">
    <location>
        <begin position="1315"/>
        <end position="1382"/>
    </location>
</feature>
<dbReference type="InterPro" id="IPR027417">
    <property type="entry name" value="P-loop_NTPase"/>
</dbReference>
<evidence type="ECO:0000256" key="13">
    <source>
        <dbReference type="ARBA" id="ARBA00023211"/>
    </source>
</evidence>
<dbReference type="PANTHER" id="PTHR14950">
    <property type="entry name" value="DICER-RELATED"/>
    <property type="match status" value="1"/>
</dbReference>
<evidence type="ECO:0000256" key="9">
    <source>
        <dbReference type="ARBA" id="ARBA00022840"/>
    </source>
</evidence>
<evidence type="ECO:0000256" key="5">
    <source>
        <dbReference type="ARBA" id="ARBA00022737"/>
    </source>
</evidence>
<evidence type="ECO:0000259" key="17">
    <source>
        <dbReference type="PROSITE" id="PS51192"/>
    </source>
</evidence>
<dbReference type="SUPFAM" id="SSF52540">
    <property type="entry name" value="P-loop containing nucleoside triphosphate hydrolases"/>
    <property type="match status" value="1"/>
</dbReference>
<gene>
    <name evidence="20" type="primary">dcl2_1</name>
    <name evidence="20" type="ORF">LTR09_002162</name>
</gene>
<keyword evidence="13" id="KW-0464">Manganese</keyword>
<dbReference type="GO" id="GO:0004525">
    <property type="term" value="F:ribonuclease III activity"/>
    <property type="evidence" value="ECO:0007669"/>
    <property type="project" value="InterPro"/>
</dbReference>
<dbReference type="InterPro" id="IPR005034">
    <property type="entry name" value="Dicer_dimerisation"/>
</dbReference>
<comment type="caution">
    <text evidence="20">The sequence shown here is derived from an EMBL/GenBank/DDBJ whole genome shotgun (WGS) entry which is preliminary data.</text>
</comment>
<evidence type="ECO:0000256" key="7">
    <source>
        <dbReference type="ARBA" id="ARBA00022801"/>
    </source>
</evidence>
<dbReference type="SUPFAM" id="SSF54768">
    <property type="entry name" value="dsRNA-binding domain-like"/>
    <property type="match status" value="1"/>
</dbReference>
<sequence length="1411" mass="156770">MATVDTPQDTDMGASNDVDSEIVEVENFVLRSYQQEMLEQSLLRNVIIAMDTGSGKTHVAISRIQAQLEQSGPDKLVWFTTPSVALSTQQYEVLSANLPAYLIKMLTGDNCVDAWTDQSIWDAVLTNVRVVVGTPQVLTDALTHGFVTISRIALLVFDEAHRCTGNSPMNTIMRDFYYPAKARKESIPNILGLSASPIMSAKSSTLEDVERNLDAVAITPKIHRSELEKHVHPPSITSVIYSEGTATTSPRIVRALESAVATYDISKDPYILDLLTIGDDKAQRDLHGTSKKPTTYCFKQLKALSTRTTAIFDQLGESAAEWYATRCIRRFTEGCNAQSLVLPDVTEKERAHLADILDTLLTESNQVDSPVESPAISDKVHSLVNILSQQSASTRAIVFVEQRAVVAALAGVLRQLDSVQYLSAGTYVGASQFSGRKTSISDLVDLKQQKQDLIDFRDGSKNVMIATTVLEEGIDVSACNLVICFDAPKNLVSYVQRRGRARQRDSKYIVFISNLDPAGTTANWQRLEAEMREAYMKDRQLPELSEVASEAEEELSTRSYCVESTRARLTLQNAKAHLYHFCAVSSNHAGRYVDVRPVLETRNNGGANAWTARITLPSFVHPRVRTAMSSKGYASEGTAVKDAAFEAYTALHKEGLVNDNLLPFANEYVPEVGQAHMDQPSLMQIALRESAWATFSEVSRQCDDNVQWHKHSLPVRDGEKEVIAVRLYLPAVLLHGLEFELYWNREITYTVDIHPVGDVLAISHIETARQYTHAILSSVHEARMSASSDFSYLLSPLDETCNPSDLCGRYPASRLTGASATAHRYILRTSEEPRRSFFYVCTSDFSNDAGENETCINAKPFPRRKNFLHPINPTGNEVAAYTSIHKFALGDCTIDRLPGECAVLAAFVPSIMHRLDLALTAQCLQEGVLQPLQWEDRDLLVEAISAPAANEGFDYNRLEFLGDAILKFYTVRQVMGEHLNWPERYLTLEEHRLVSNATLCKAAERLHLDRFINTKGFNGAKWRPDYLDTTVHDGEAVTREVSSKLLADVVEALIGAAFVDGGQDMAFECLRTLLPAEHWCPHGDPISRMLTEVPTMECAGMATLEKLVGHEFKRPALLLEAITHASFPNNTGLSYERLEFLGDAVLDMIIVPKLFAHSRKMPEWKMHRYHDALVNGKFLSYCCMAYDLEEQSYDAAPATTANGHINLVESVRTIHLYDFLRCGAQVSQCRRKAAELFQQARAVLDDALRTSDEYPWPEIVALEVPKFFSDMVESVLGAIYLDCEGSLDACETFLENLGLMKIMQRMLDEHVEAAYPKEQLGILADKKAIKYETSAVKSDDGKMTFTCTVLVDDVLVASVAGRGSKDEAEARAAREAARVLLERNGNTKGKLKKRRLGSGAGAECVTLVCER</sequence>
<dbReference type="Proteomes" id="UP001271007">
    <property type="component" value="Unassembled WGS sequence"/>
</dbReference>
<evidence type="ECO:0000259" key="16">
    <source>
        <dbReference type="PROSITE" id="PS50142"/>
    </source>
</evidence>
<keyword evidence="21" id="KW-1185">Reference proteome</keyword>
<dbReference type="GO" id="GO:0046872">
    <property type="term" value="F:metal ion binding"/>
    <property type="evidence" value="ECO:0007669"/>
    <property type="project" value="UniProtKB-KW"/>
</dbReference>
<dbReference type="InterPro" id="IPR000999">
    <property type="entry name" value="RNase_III_dom"/>
</dbReference>
<keyword evidence="12" id="KW-0051">Antiviral defense</keyword>
<accession>A0AAJ0GGL3</accession>
<keyword evidence="6" id="KW-0547">Nucleotide-binding</keyword>
<proteinExistence type="inferred from homology"/>
<organism evidence="20 21">
    <name type="scientific">Extremus antarcticus</name>
    <dbReference type="NCBI Taxonomy" id="702011"/>
    <lineage>
        <taxon>Eukaryota</taxon>
        <taxon>Fungi</taxon>
        <taxon>Dikarya</taxon>
        <taxon>Ascomycota</taxon>
        <taxon>Pezizomycotina</taxon>
        <taxon>Dothideomycetes</taxon>
        <taxon>Dothideomycetidae</taxon>
        <taxon>Mycosphaerellales</taxon>
        <taxon>Extremaceae</taxon>
        <taxon>Extremus</taxon>
    </lineage>
</organism>
<dbReference type="SMART" id="SM00490">
    <property type="entry name" value="HELICc"/>
    <property type="match status" value="1"/>
</dbReference>
<dbReference type="InterPro" id="IPR014720">
    <property type="entry name" value="dsRBD_dom"/>
</dbReference>
<dbReference type="GO" id="GO:0003723">
    <property type="term" value="F:RNA binding"/>
    <property type="evidence" value="ECO:0007669"/>
    <property type="project" value="UniProtKB-UniRule"/>
</dbReference>
<evidence type="ECO:0000259" key="19">
    <source>
        <dbReference type="PROSITE" id="PS51327"/>
    </source>
</evidence>
<comment type="cofactor">
    <cofactor evidence="1">
        <name>Mn(2+)</name>
        <dbReference type="ChEBI" id="CHEBI:29035"/>
    </cofactor>
</comment>
<dbReference type="SUPFAM" id="SSF69065">
    <property type="entry name" value="RNase III domain-like"/>
    <property type="match status" value="2"/>
</dbReference>
<dbReference type="Gene3D" id="3.30.160.380">
    <property type="entry name" value="Dicer dimerisation domain"/>
    <property type="match status" value="1"/>
</dbReference>
<dbReference type="PROSITE" id="PS51327">
    <property type="entry name" value="DICER_DSRBF"/>
    <property type="match status" value="1"/>
</dbReference>
<dbReference type="InterPro" id="IPR001650">
    <property type="entry name" value="Helicase_C-like"/>
</dbReference>
<dbReference type="SMART" id="SM00535">
    <property type="entry name" value="RIBOc"/>
    <property type="match status" value="2"/>
</dbReference>
<evidence type="ECO:0000256" key="2">
    <source>
        <dbReference type="ARBA" id="ARBA00001946"/>
    </source>
</evidence>
<keyword evidence="11 14" id="KW-0694">RNA-binding</keyword>
<dbReference type="Pfam" id="PF03368">
    <property type="entry name" value="Dicer_dimer"/>
    <property type="match status" value="1"/>
</dbReference>
<dbReference type="GO" id="GO:0005737">
    <property type="term" value="C:cytoplasm"/>
    <property type="evidence" value="ECO:0007669"/>
    <property type="project" value="TreeGrafter"/>
</dbReference>
<dbReference type="Pfam" id="PF00271">
    <property type="entry name" value="Helicase_C"/>
    <property type="match status" value="1"/>
</dbReference>
<dbReference type="GO" id="GO:0004386">
    <property type="term" value="F:helicase activity"/>
    <property type="evidence" value="ECO:0007669"/>
    <property type="project" value="UniProtKB-KW"/>
</dbReference>
<keyword evidence="9" id="KW-0067">ATP-binding</keyword>